<evidence type="ECO:0000313" key="8">
    <source>
        <dbReference type="Proteomes" id="UP000682892"/>
    </source>
</evidence>
<evidence type="ECO:0000259" key="6">
    <source>
        <dbReference type="Pfam" id="PF00151"/>
    </source>
</evidence>
<keyword evidence="3" id="KW-0964">Secreted</keyword>
<dbReference type="SUPFAM" id="SSF53474">
    <property type="entry name" value="alpha/beta-Hydrolases"/>
    <property type="match status" value="1"/>
</dbReference>
<dbReference type="HOGENOM" id="CLU_043581_1_0_1"/>
<dbReference type="Pfam" id="PF00151">
    <property type="entry name" value="Lipase"/>
    <property type="match status" value="1"/>
</dbReference>
<evidence type="ECO:0000256" key="1">
    <source>
        <dbReference type="ARBA" id="ARBA00004613"/>
    </source>
</evidence>
<dbReference type="Gene3D" id="3.40.50.1820">
    <property type="entry name" value="alpha/beta hydrolase"/>
    <property type="match status" value="1"/>
</dbReference>
<dbReference type="OMA" id="SWIYFAE"/>
<reference evidence="7" key="3">
    <citation type="submission" date="2012-09" db="EMBL/GenBank/DDBJ databases">
        <authorList>
            <consortium name="VectorBase"/>
        </authorList>
    </citation>
    <scope>NUCLEOTIDE SEQUENCE</scope>
    <source>
        <strain evidence="7">Liverpool</strain>
    </source>
</reference>
<dbReference type="KEGG" id="aag:5568702"/>
<dbReference type="GO" id="GO:0016042">
    <property type="term" value="P:lipid catabolic process"/>
    <property type="evidence" value="ECO:0007669"/>
    <property type="project" value="TreeGrafter"/>
</dbReference>
<keyword evidence="5" id="KW-0732">Signal</keyword>
<dbReference type="FunFam" id="3.40.50.1820:FF:000076">
    <property type="entry name" value="phospholipase A1"/>
    <property type="match status" value="1"/>
</dbReference>
<dbReference type="InterPro" id="IPR029058">
    <property type="entry name" value="AB_hydrolase_fold"/>
</dbReference>
<accession>A0A1S4FFM1</accession>
<evidence type="ECO:0000313" key="7">
    <source>
        <dbReference type="EMBL" id="EAT41285.1"/>
    </source>
</evidence>
<organism evidence="7 8">
    <name type="scientific">Aedes aegypti</name>
    <name type="common">Yellowfever mosquito</name>
    <name type="synonym">Culex aegypti</name>
    <dbReference type="NCBI Taxonomy" id="7159"/>
    <lineage>
        <taxon>Eukaryota</taxon>
        <taxon>Metazoa</taxon>
        <taxon>Ecdysozoa</taxon>
        <taxon>Arthropoda</taxon>
        <taxon>Hexapoda</taxon>
        <taxon>Insecta</taxon>
        <taxon>Pterygota</taxon>
        <taxon>Neoptera</taxon>
        <taxon>Endopterygota</taxon>
        <taxon>Diptera</taxon>
        <taxon>Nematocera</taxon>
        <taxon>Culicoidea</taxon>
        <taxon>Culicidae</taxon>
        <taxon>Culicinae</taxon>
        <taxon>Aedini</taxon>
        <taxon>Aedes</taxon>
        <taxon>Stegomyia</taxon>
    </lineage>
</organism>
<dbReference type="GO" id="GO:0016298">
    <property type="term" value="F:lipase activity"/>
    <property type="evidence" value="ECO:0007669"/>
    <property type="project" value="InterPro"/>
</dbReference>
<reference evidence="7" key="1">
    <citation type="submission" date="2005-10" db="EMBL/GenBank/DDBJ databases">
        <authorList>
            <person name="Loftus B.J."/>
            <person name="Nene V.M."/>
            <person name="Hannick L.I."/>
            <person name="Bidwell S."/>
            <person name="Haas B."/>
            <person name="Amedeo P."/>
            <person name="Orvis J."/>
            <person name="Wortman J.R."/>
            <person name="White O.R."/>
            <person name="Salzberg S."/>
            <person name="Shumway M."/>
            <person name="Koo H."/>
            <person name="Zhao Y."/>
            <person name="Holmes M."/>
            <person name="Miller J."/>
            <person name="Schatz M."/>
            <person name="Pop M."/>
            <person name="Pai G."/>
            <person name="Utterback T."/>
            <person name="Rogers Y.-H."/>
            <person name="Kravitz S."/>
            <person name="Fraser C.M."/>
        </authorList>
    </citation>
    <scope>NUCLEOTIDE SEQUENCE</scope>
    <source>
        <strain evidence="7">Liverpool</strain>
    </source>
</reference>
<dbReference type="PRINTS" id="PR00821">
    <property type="entry name" value="TAGLIPASE"/>
</dbReference>
<dbReference type="InterPro" id="IPR013818">
    <property type="entry name" value="Lipase"/>
</dbReference>
<feature type="signal peptide" evidence="5">
    <location>
        <begin position="1"/>
        <end position="22"/>
    </location>
</feature>
<comment type="similarity">
    <text evidence="2 4">Belongs to the AB hydrolase superfamily. Lipase family.</text>
</comment>
<dbReference type="AlphaFoldDB" id="A0A1S4FFM1"/>
<dbReference type="InterPro" id="IPR000734">
    <property type="entry name" value="TAG_lipase"/>
</dbReference>
<protein>
    <submittedName>
        <fullName evidence="7">AAEL007055-PA</fullName>
    </submittedName>
</protein>
<name>A0A1S4FFM1_AEDAE</name>
<dbReference type="PANTHER" id="PTHR11610">
    <property type="entry name" value="LIPASE"/>
    <property type="match status" value="1"/>
</dbReference>
<evidence type="ECO:0000256" key="3">
    <source>
        <dbReference type="ARBA" id="ARBA00022525"/>
    </source>
</evidence>
<dbReference type="Proteomes" id="UP000682892">
    <property type="component" value="Chromosome 3"/>
</dbReference>
<sequence length="339" mass="37355">MVQFPVLLITLSLAFEVHSSYAENRRLQLVRDIDGTQQLVNPNPYRVLNAHLERSFNAQSDIIFRLYTRKNPEKHQILKPNDTSSILNSNFNADLPTRFLIHGWNQNGESDILIELRRSYLSVEDFNVIGVDWGEGALTINYVMARKRVESVGLVTSQLIDTLVDASGVILDSIYVIGHSLGAHVAGIVGKHQRGQLNTIVGLDPAGPLFSLNSSDILNQNHAQYVEMVSTGARLLGTYEPLGDANFYPNGGLEQAGCGLDLFGICAHARSWIYFAETVTNGKGFRGIKCAMIEDLEGETCNLSGLPNVWMGGEPSNHERGVKGIFMVHTNSEAPFAKD</sequence>
<comment type="subcellular location">
    <subcellularLocation>
        <location evidence="1">Secreted</location>
    </subcellularLocation>
</comment>
<evidence type="ECO:0000256" key="5">
    <source>
        <dbReference type="SAM" id="SignalP"/>
    </source>
</evidence>
<dbReference type="InterPro" id="IPR033906">
    <property type="entry name" value="Lipase_N"/>
</dbReference>
<dbReference type="CDD" id="cd00707">
    <property type="entry name" value="Pancreat_lipase_like"/>
    <property type="match status" value="1"/>
</dbReference>
<reference evidence="7" key="2">
    <citation type="journal article" date="2007" name="Science">
        <title>Genome sequence of Aedes aegypti, a major arbovirus vector.</title>
        <authorList>
            <person name="Nene V."/>
            <person name="Wortman J.R."/>
            <person name="Lawson D."/>
            <person name="Haas B."/>
            <person name="Kodira C."/>
            <person name="Tu Z.J."/>
            <person name="Loftus B."/>
            <person name="Xi Z."/>
            <person name="Megy K."/>
            <person name="Grabherr M."/>
            <person name="Ren Q."/>
            <person name="Zdobnov E.M."/>
            <person name="Lobo N.F."/>
            <person name="Campbell K.S."/>
            <person name="Brown S.E."/>
            <person name="Bonaldo M.F."/>
            <person name="Zhu J."/>
            <person name="Sinkins S.P."/>
            <person name="Hogenkamp D.G."/>
            <person name="Amedeo P."/>
            <person name="Arensburger P."/>
            <person name="Atkinson P.W."/>
            <person name="Bidwell S."/>
            <person name="Biedler J."/>
            <person name="Birney E."/>
            <person name="Bruggner R.V."/>
            <person name="Costas J."/>
            <person name="Coy M.R."/>
            <person name="Crabtree J."/>
            <person name="Crawford M."/>
            <person name="Debruyn B."/>
            <person name="Decaprio D."/>
            <person name="Eiglmeier K."/>
            <person name="Eisenstadt E."/>
            <person name="El-Dorry H."/>
            <person name="Gelbart W.M."/>
            <person name="Gomes S.L."/>
            <person name="Hammond M."/>
            <person name="Hannick L.I."/>
            <person name="Hogan J.R."/>
            <person name="Holmes M.H."/>
            <person name="Jaffe D."/>
            <person name="Johnston J.S."/>
            <person name="Kennedy R.C."/>
            <person name="Koo H."/>
            <person name="Kravitz S."/>
            <person name="Kriventseva E.V."/>
            <person name="Kulp D."/>
            <person name="Labutti K."/>
            <person name="Lee E."/>
            <person name="Li S."/>
            <person name="Lovin D.D."/>
            <person name="Mao C."/>
            <person name="Mauceli E."/>
            <person name="Menck C.F."/>
            <person name="Miller J.R."/>
            <person name="Montgomery P."/>
            <person name="Mori A."/>
            <person name="Nascimento A.L."/>
            <person name="Naveira H.F."/>
            <person name="Nusbaum C."/>
            <person name="O'leary S."/>
            <person name="Orvis J."/>
            <person name="Pertea M."/>
            <person name="Quesneville H."/>
            <person name="Reidenbach K.R."/>
            <person name="Rogers Y.H."/>
            <person name="Roth C.W."/>
            <person name="Schneider J.R."/>
            <person name="Schatz M."/>
            <person name="Shumway M."/>
            <person name="Stanke M."/>
            <person name="Stinson E.O."/>
            <person name="Tubio J.M."/>
            <person name="Vanzee J.P."/>
            <person name="Verjovski-Almeida S."/>
            <person name="Werner D."/>
            <person name="White O."/>
            <person name="Wyder S."/>
            <person name="Zeng Q."/>
            <person name="Zhao Q."/>
            <person name="Zhao Y."/>
            <person name="Hill C.A."/>
            <person name="Raikhel A.S."/>
            <person name="Soares M.B."/>
            <person name="Knudson D.L."/>
            <person name="Lee N.H."/>
            <person name="Galagan J."/>
            <person name="Salzberg S.L."/>
            <person name="Paulsen I.T."/>
            <person name="Dimopoulos G."/>
            <person name="Collins F.H."/>
            <person name="Birren B."/>
            <person name="Fraser-Liggett C.M."/>
            <person name="Severson D.W."/>
        </authorList>
    </citation>
    <scope>NUCLEOTIDE SEQUENCE [LARGE SCALE GENOMIC DNA]</scope>
    <source>
        <strain evidence="7">Liverpool</strain>
    </source>
</reference>
<dbReference type="GO" id="GO:0005615">
    <property type="term" value="C:extracellular space"/>
    <property type="evidence" value="ECO:0007669"/>
    <property type="project" value="TreeGrafter"/>
</dbReference>
<feature type="chain" id="PRO_5036471991" evidence="5">
    <location>
        <begin position="23"/>
        <end position="339"/>
    </location>
</feature>
<proteinExistence type="inferred from homology"/>
<gene>
    <name evidence="7" type="ORF">AaeL_AAEL007055</name>
</gene>
<dbReference type="OrthoDB" id="199913at2759"/>
<dbReference type="PANTHER" id="PTHR11610:SF150">
    <property type="entry name" value="FI01825P-RELATED"/>
    <property type="match status" value="1"/>
</dbReference>
<evidence type="ECO:0000256" key="4">
    <source>
        <dbReference type="RuleBase" id="RU004262"/>
    </source>
</evidence>
<feature type="domain" description="Lipase" evidence="6">
    <location>
        <begin position="54"/>
        <end position="302"/>
    </location>
</feature>
<dbReference type="EMBL" id="CH477418">
    <property type="protein sequence ID" value="EAT41285.1"/>
    <property type="molecule type" value="Genomic_DNA"/>
</dbReference>
<evidence type="ECO:0000256" key="2">
    <source>
        <dbReference type="ARBA" id="ARBA00010701"/>
    </source>
</evidence>
<dbReference type="GO" id="GO:0017171">
    <property type="term" value="F:serine hydrolase activity"/>
    <property type="evidence" value="ECO:0007669"/>
    <property type="project" value="TreeGrafter"/>
</dbReference>